<dbReference type="Proteomes" id="UP001433508">
    <property type="component" value="Unassembled WGS sequence"/>
</dbReference>
<organism evidence="1 2">
    <name type="scientific">Lipomyces kononenkoae</name>
    <name type="common">Yeast</name>
    <dbReference type="NCBI Taxonomy" id="34357"/>
    <lineage>
        <taxon>Eukaryota</taxon>
        <taxon>Fungi</taxon>
        <taxon>Dikarya</taxon>
        <taxon>Ascomycota</taxon>
        <taxon>Saccharomycotina</taxon>
        <taxon>Lipomycetes</taxon>
        <taxon>Lipomycetales</taxon>
        <taxon>Lipomycetaceae</taxon>
        <taxon>Lipomyces</taxon>
    </lineage>
</organism>
<reference evidence="2" key="1">
    <citation type="journal article" date="2024" name="Front. Bioeng. Biotechnol.">
        <title>Genome-scale model development and genomic sequencing of the oleaginous clade Lipomyces.</title>
        <authorList>
            <person name="Czajka J.J."/>
            <person name="Han Y."/>
            <person name="Kim J."/>
            <person name="Mondo S.J."/>
            <person name="Hofstad B.A."/>
            <person name="Robles A."/>
            <person name="Haridas S."/>
            <person name="Riley R."/>
            <person name="LaButti K."/>
            <person name="Pangilinan J."/>
            <person name="Andreopoulos W."/>
            <person name="Lipzen A."/>
            <person name="Yan J."/>
            <person name="Wang M."/>
            <person name="Ng V."/>
            <person name="Grigoriev I.V."/>
            <person name="Spatafora J.W."/>
            <person name="Magnuson J.K."/>
            <person name="Baker S.E."/>
            <person name="Pomraning K.R."/>
        </authorList>
    </citation>
    <scope>NUCLEOTIDE SEQUENCE [LARGE SCALE GENOMIC DNA]</scope>
    <source>
        <strain evidence="2">CBS 7786</strain>
    </source>
</reference>
<accession>A0ACC3TAV9</accession>
<sequence>MSLPAAVPAVQDLRGLATGGPVIGPPVKDPSHAAKLNQVIQNFFSKAAQVIIQSRMPVNPIIMPANPDAADATAFQKKTNKWFNLELDDTDTFRDELRLWKAADAALVTASFASLPPLLIETVLDTRDLTANQTLVVLDDEGKRWNVDAAATAGGIRADVRRPEIVLERWRIELDPRSINALGVPPELPVVYKRSIVLFRSLYAYVRLLPAWRFRKKLSKAKLNPSSLKVSCRVLNGAYPVSSRGRIGLSMPLVLDRKDNTQSHTFNKIDTPAGAFTVHVTYRKNCEFRVDDSESILSSHFLNLDEHSTRKYANTTAAAGSRRYSRTSKSSPANSLPSAHSPSRELSQPDPGLSYGSLSSFHPQSTAVPGASPLSALRGAVTGSSLERESSFPSSLSSSASRNVAAGTRTSLKQIDTSRPSIQPFKSPALSASPSSDSMVTGGGSYPRLSYYRGSSSSSISNHQQRAQRPNMPSTASGGQRQSTSMSPINTFNTPSGLLAVSSSSADSSGSRPESSRRYSSSFGSRSQWHHGSTPSSSATIAAQQAVVDGSTGGSGTPSDDDNDLGEFVRMLDSRRPLKLFTPRRDSAGAADLTGVGMGTSAPRTSLARFQQLRDSHAILSDSMSASVVIQQRSPVPVSGSYSSTGSGGSGKAISPHTPHTPAIPSRLSEGLTVEYYRDQPVFEDDDDEVAVLESHVDDGGVSRCRSVKKPGLAKHDEEDELAVDEGADSSMSLAPAPQTHMAAAATSRSNSCGSGGMLRESIAKRAAMRSSPSGGSVHSNEVSSHGGHYGDDDELLFAMSDMVVGTNTSPPAPARTPSPKAAHSPAQSQE</sequence>
<comment type="caution">
    <text evidence="1">The sequence shown here is derived from an EMBL/GenBank/DDBJ whole genome shotgun (WGS) entry which is preliminary data.</text>
</comment>
<evidence type="ECO:0000313" key="1">
    <source>
        <dbReference type="EMBL" id="KAK9240756.1"/>
    </source>
</evidence>
<name>A0ACC3TAV9_LIPKO</name>
<gene>
    <name evidence="1" type="ORF">V1525DRAFT_394881</name>
</gene>
<evidence type="ECO:0000313" key="2">
    <source>
        <dbReference type="Proteomes" id="UP001433508"/>
    </source>
</evidence>
<keyword evidence="2" id="KW-1185">Reference proteome</keyword>
<proteinExistence type="predicted"/>
<dbReference type="EMBL" id="MU971338">
    <property type="protein sequence ID" value="KAK9240756.1"/>
    <property type="molecule type" value="Genomic_DNA"/>
</dbReference>
<protein>
    <submittedName>
        <fullName evidence="1">Autophagy-related protein 13-domain-containing protein</fullName>
    </submittedName>
</protein>